<proteinExistence type="predicted"/>
<protein>
    <submittedName>
        <fullName evidence="1">Uncharacterized protein</fullName>
    </submittedName>
</protein>
<organism evidence="1 2">
    <name type="scientific">Limnoraphis robusta CCNP1315</name>
    <dbReference type="NCBI Taxonomy" id="3110306"/>
    <lineage>
        <taxon>Bacteria</taxon>
        <taxon>Bacillati</taxon>
        <taxon>Cyanobacteriota</taxon>
        <taxon>Cyanophyceae</taxon>
        <taxon>Oscillatoriophycideae</taxon>
        <taxon>Oscillatoriales</taxon>
        <taxon>Sirenicapillariaceae</taxon>
        <taxon>Limnoraphis</taxon>
    </lineage>
</organism>
<keyword evidence="2" id="KW-1185">Reference proteome</keyword>
<name>A0ABU5TVI3_9CYAN</name>
<accession>A0ABU5TVI3</accession>
<gene>
    <name evidence="1" type="ORF">VB854_07085</name>
</gene>
<sequence>MEYNFNLTQTLIQDRSTFENNLEECLKTAWLHLVAETVETYTGDDWLSLSPDIDEGELYRDWFIWYDGEVTEEWEAYDYLTDKRYAHADLATVKALIDQVEDIRRDSTLAA</sequence>
<comment type="caution">
    <text evidence="1">The sequence shown here is derived from an EMBL/GenBank/DDBJ whole genome shotgun (WGS) entry which is preliminary data.</text>
</comment>
<reference evidence="1 2" key="1">
    <citation type="submission" date="2023-12" db="EMBL/GenBank/DDBJ databases">
        <title>Baltic Sea Cyanobacteria.</title>
        <authorList>
            <person name="Delbaje E."/>
            <person name="Fewer D.P."/>
            <person name="Shishido T.K."/>
        </authorList>
    </citation>
    <scope>NUCLEOTIDE SEQUENCE [LARGE SCALE GENOMIC DNA]</scope>
    <source>
        <strain evidence="1 2">CCNP 1315</strain>
    </source>
</reference>
<dbReference type="RefSeq" id="WP_200906345.1">
    <property type="nucleotide sequence ID" value="NZ_JAYGHT010000014.1"/>
</dbReference>
<dbReference type="EMBL" id="JAYGHT010000014">
    <property type="protein sequence ID" value="MEA5518712.1"/>
    <property type="molecule type" value="Genomic_DNA"/>
</dbReference>
<evidence type="ECO:0000313" key="1">
    <source>
        <dbReference type="EMBL" id="MEA5518712.1"/>
    </source>
</evidence>
<evidence type="ECO:0000313" key="2">
    <source>
        <dbReference type="Proteomes" id="UP001301728"/>
    </source>
</evidence>
<dbReference type="Proteomes" id="UP001301728">
    <property type="component" value="Unassembled WGS sequence"/>
</dbReference>